<keyword evidence="2" id="KW-1185">Reference proteome</keyword>
<name>A0A2M9A7G1_9BACT</name>
<dbReference type="EMBL" id="PGEX01000001">
    <property type="protein sequence ID" value="PJJ41661.1"/>
    <property type="molecule type" value="Genomic_DNA"/>
</dbReference>
<accession>A0A2M9A7G1</accession>
<proteinExistence type="predicted"/>
<evidence type="ECO:0000313" key="1">
    <source>
        <dbReference type="EMBL" id="PJJ41661.1"/>
    </source>
</evidence>
<organism evidence="1 2">
    <name type="scientific">Hallerella succinigenes</name>
    <dbReference type="NCBI Taxonomy" id="1896222"/>
    <lineage>
        <taxon>Bacteria</taxon>
        <taxon>Pseudomonadati</taxon>
        <taxon>Fibrobacterota</taxon>
        <taxon>Fibrobacteria</taxon>
        <taxon>Fibrobacterales</taxon>
        <taxon>Fibrobacteraceae</taxon>
        <taxon>Hallerella</taxon>
    </lineage>
</organism>
<dbReference type="Proteomes" id="UP000231134">
    <property type="component" value="Unassembled WGS sequence"/>
</dbReference>
<dbReference type="RefSeq" id="WP_157797939.1">
    <property type="nucleotide sequence ID" value="NZ_PGEX01000001.1"/>
</dbReference>
<sequence>MARCSGLFLLNENDASANAFGCQILDSLRTSVLDIDAKLRHSETSGSWTYKAWKLKSEMSVSEMEIGTRGKFRHLILETSVAGNNEHLRALTVSSLQLNDSLFYIGMHLGGGSVGTLKTKWTTLVPNGLLDTVDLEYEARYRTKGAFIGSKYLRHVAEINWDFLHTRRAPFEDVHDAIRDSSEGILGRLNYEYRGTSGTIRFLALWAHLNSEFFLLRSEENNVKRFGYLELRGNLEGANLAYENAKWNLQAGAFFLQLEIPRHAERFFETLAPQRALDYSLLQTLSLSFYKVNYRMYGDLSGFLSHAKIKRTFEFSPGEFHLRPGISADFFYVQGKLDGAQENVKTALILTQVRKRIYEGSLNAFGVIAGLSFKVETPKRRFFFDANAYQIAPLILSKELTETDENGNEVDVSFTGNTEDGKVPSKTEYLPLRTGFAFDASIGFRFYCGIAAMSLWV</sequence>
<protein>
    <submittedName>
        <fullName evidence="1">Uncharacterized protein</fullName>
    </submittedName>
</protein>
<dbReference type="AlphaFoldDB" id="A0A2M9A7G1"/>
<gene>
    <name evidence="1" type="ORF">BGX16_1649</name>
</gene>
<evidence type="ECO:0000313" key="2">
    <source>
        <dbReference type="Proteomes" id="UP000231134"/>
    </source>
</evidence>
<comment type="caution">
    <text evidence="1">The sequence shown here is derived from an EMBL/GenBank/DDBJ whole genome shotgun (WGS) entry which is preliminary data.</text>
</comment>
<reference evidence="1 2" key="1">
    <citation type="submission" date="2017-11" db="EMBL/GenBank/DDBJ databases">
        <title>Animal gut microbial communities from fecal samples from Wisconsin, USA.</title>
        <authorList>
            <person name="Neumann A."/>
        </authorList>
    </citation>
    <scope>NUCLEOTIDE SEQUENCE [LARGE SCALE GENOMIC DNA]</scope>
    <source>
        <strain evidence="1 2">UWS3</strain>
    </source>
</reference>
<dbReference type="OrthoDB" id="9814681at2"/>